<dbReference type="PANTHER" id="PTHR24321">
    <property type="entry name" value="DEHYDROGENASES, SHORT CHAIN"/>
    <property type="match status" value="1"/>
</dbReference>
<sequence length="263" mass="28474">MELGLNDKVVLITGGARGIGAAAVRAFLNENCNVVFVDRDAESGSELAKSSGPNGRFIEAELNTPESCRQAVEKTVSFFGGIDVLVNNAGFNDGLGLETPPEEFMNSVRTNLLHVYAMTHFSLTQLRKSQGCLVNLGSKVSETGQGNTSAYAAAKGAIQALTREWAVALAPDNIRVNCVMPAECHTDQYEQFFQARKNPEATRQAIGNLVPLSNRLTTPEEIAQTIVFLSSDCSSHTTGQHIFVDGGYTHFDRAVGHDHDKWK</sequence>
<gene>
    <name evidence="3" type="ORF">METZ01_LOCUS122903</name>
</gene>
<dbReference type="GO" id="GO:0016491">
    <property type="term" value="F:oxidoreductase activity"/>
    <property type="evidence" value="ECO:0007669"/>
    <property type="project" value="UniProtKB-KW"/>
</dbReference>
<evidence type="ECO:0008006" key="4">
    <source>
        <dbReference type="Google" id="ProtNLM"/>
    </source>
</evidence>
<evidence type="ECO:0000256" key="1">
    <source>
        <dbReference type="ARBA" id="ARBA00006484"/>
    </source>
</evidence>
<dbReference type="EMBL" id="UINC01016912">
    <property type="protein sequence ID" value="SVA70049.1"/>
    <property type="molecule type" value="Genomic_DNA"/>
</dbReference>
<reference evidence="3" key="1">
    <citation type="submission" date="2018-05" db="EMBL/GenBank/DDBJ databases">
        <authorList>
            <person name="Lanie J.A."/>
            <person name="Ng W.-L."/>
            <person name="Kazmierczak K.M."/>
            <person name="Andrzejewski T.M."/>
            <person name="Davidsen T.M."/>
            <person name="Wayne K.J."/>
            <person name="Tettelin H."/>
            <person name="Glass J.I."/>
            <person name="Rusch D."/>
            <person name="Podicherti R."/>
            <person name="Tsui H.-C.T."/>
            <person name="Winkler M.E."/>
        </authorList>
    </citation>
    <scope>NUCLEOTIDE SEQUENCE</scope>
</reference>
<dbReference type="SUPFAM" id="SSF51735">
    <property type="entry name" value="NAD(P)-binding Rossmann-fold domains"/>
    <property type="match status" value="1"/>
</dbReference>
<dbReference type="InterPro" id="IPR002347">
    <property type="entry name" value="SDR_fam"/>
</dbReference>
<evidence type="ECO:0000256" key="2">
    <source>
        <dbReference type="ARBA" id="ARBA00023002"/>
    </source>
</evidence>
<dbReference type="PANTHER" id="PTHR24321:SF8">
    <property type="entry name" value="ESTRADIOL 17-BETA-DEHYDROGENASE 8-RELATED"/>
    <property type="match status" value="1"/>
</dbReference>
<dbReference type="PRINTS" id="PR00081">
    <property type="entry name" value="GDHRDH"/>
</dbReference>
<organism evidence="3">
    <name type="scientific">marine metagenome</name>
    <dbReference type="NCBI Taxonomy" id="408172"/>
    <lineage>
        <taxon>unclassified sequences</taxon>
        <taxon>metagenomes</taxon>
        <taxon>ecological metagenomes</taxon>
    </lineage>
</organism>
<dbReference type="FunFam" id="3.40.50.720:FF:000084">
    <property type="entry name" value="Short-chain dehydrogenase reductase"/>
    <property type="match status" value="1"/>
</dbReference>
<protein>
    <recommendedName>
        <fullName evidence="4">Short-chain dehydrogenase/reductase SDR</fullName>
    </recommendedName>
</protein>
<proteinExistence type="inferred from homology"/>
<evidence type="ECO:0000313" key="3">
    <source>
        <dbReference type="EMBL" id="SVA70049.1"/>
    </source>
</evidence>
<dbReference type="PRINTS" id="PR00080">
    <property type="entry name" value="SDRFAMILY"/>
</dbReference>
<dbReference type="PROSITE" id="PS00061">
    <property type="entry name" value="ADH_SHORT"/>
    <property type="match status" value="1"/>
</dbReference>
<dbReference type="Gene3D" id="3.40.50.720">
    <property type="entry name" value="NAD(P)-binding Rossmann-like Domain"/>
    <property type="match status" value="1"/>
</dbReference>
<dbReference type="InterPro" id="IPR020904">
    <property type="entry name" value="Sc_DH/Rdtase_CS"/>
</dbReference>
<dbReference type="NCBIfam" id="NF006384">
    <property type="entry name" value="PRK08628.1"/>
    <property type="match status" value="1"/>
</dbReference>
<comment type="similarity">
    <text evidence="1">Belongs to the short-chain dehydrogenases/reductases (SDR) family.</text>
</comment>
<dbReference type="AlphaFoldDB" id="A0A381XZ28"/>
<dbReference type="Pfam" id="PF13561">
    <property type="entry name" value="adh_short_C2"/>
    <property type="match status" value="1"/>
</dbReference>
<dbReference type="CDD" id="cd05233">
    <property type="entry name" value="SDR_c"/>
    <property type="match status" value="1"/>
</dbReference>
<name>A0A381XZ28_9ZZZZ</name>
<dbReference type="InterPro" id="IPR036291">
    <property type="entry name" value="NAD(P)-bd_dom_sf"/>
</dbReference>
<keyword evidence="2" id="KW-0560">Oxidoreductase</keyword>
<accession>A0A381XZ28</accession>